<name>A0AAD2CKF1_9STRA</name>
<feature type="compositionally biased region" description="Polar residues" evidence="1">
    <location>
        <begin position="133"/>
        <end position="149"/>
    </location>
</feature>
<keyword evidence="4" id="KW-1185">Reference proteome</keyword>
<feature type="compositionally biased region" description="Low complexity" evidence="1">
    <location>
        <begin position="189"/>
        <end position="199"/>
    </location>
</feature>
<proteinExistence type="predicted"/>
<dbReference type="InterPro" id="IPR001623">
    <property type="entry name" value="DnaJ_domain"/>
</dbReference>
<feature type="compositionally biased region" description="Polar residues" evidence="1">
    <location>
        <begin position="162"/>
        <end position="172"/>
    </location>
</feature>
<evidence type="ECO:0000256" key="1">
    <source>
        <dbReference type="SAM" id="MobiDB-lite"/>
    </source>
</evidence>
<feature type="compositionally biased region" description="Low complexity" evidence="1">
    <location>
        <begin position="219"/>
        <end position="232"/>
    </location>
</feature>
<dbReference type="GO" id="GO:0042026">
    <property type="term" value="P:protein refolding"/>
    <property type="evidence" value="ECO:0007669"/>
    <property type="project" value="TreeGrafter"/>
</dbReference>
<dbReference type="SMART" id="SM00271">
    <property type="entry name" value="DnaJ"/>
    <property type="match status" value="1"/>
</dbReference>
<dbReference type="PANTHER" id="PTHR43096:SF58">
    <property type="entry name" value="CHAPERONE DNAJ-DOMAIN SUPERFAMILY PROTEIN"/>
    <property type="match status" value="1"/>
</dbReference>
<feature type="compositionally biased region" description="Basic and acidic residues" evidence="1">
    <location>
        <begin position="150"/>
        <end position="161"/>
    </location>
</feature>
<dbReference type="Proteomes" id="UP001295423">
    <property type="component" value="Unassembled WGS sequence"/>
</dbReference>
<evidence type="ECO:0000313" key="3">
    <source>
        <dbReference type="EMBL" id="CAJ1932563.1"/>
    </source>
</evidence>
<feature type="region of interest" description="Disordered" evidence="1">
    <location>
        <begin position="61"/>
        <end position="409"/>
    </location>
</feature>
<feature type="compositionally biased region" description="Basic and acidic residues" evidence="1">
    <location>
        <begin position="63"/>
        <end position="77"/>
    </location>
</feature>
<gene>
    <name evidence="3" type="ORF">CYCCA115_LOCUS2899</name>
</gene>
<evidence type="ECO:0000259" key="2">
    <source>
        <dbReference type="PROSITE" id="PS50076"/>
    </source>
</evidence>
<feature type="compositionally biased region" description="Polar residues" evidence="1">
    <location>
        <begin position="262"/>
        <end position="272"/>
    </location>
</feature>
<feature type="domain" description="J" evidence="2">
    <location>
        <begin position="4"/>
        <end position="71"/>
    </location>
</feature>
<dbReference type="GO" id="GO:0005737">
    <property type="term" value="C:cytoplasm"/>
    <property type="evidence" value="ECO:0007669"/>
    <property type="project" value="TreeGrafter"/>
</dbReference>
<dbReference type="SUPFAM" id="SSF46565">
    <property type="entry name" value="Chaperone J-domain"/>
    <property type="match status" value="1"/>
</dbReference>
<dbReference type="InterPro" id="IPR036869">
    <property type="entry name" value="J_dom_sf"/>
</dbReference>
<dbReference type="Pfam" id="PF00226">
    <property type="entry name" value="DnaJ"/>
    <property type="match status" value="1"/>
</dbReference>
<dbReference type="EMBL" id="CAKOGP040000224">
    <property type="protein sequence ID" value="CAJ1932563.1"/>
    <property type="molecule type" value="Genomic_DNA"/>
</dbReference>
<feature type="compositionally biased region" description="Low complexity" evidence="1">
    <location>
        <begin position="114"/>
        <end position="132"/>
    </location>
</feature>
<comment type="caution">
    <text evidence="3">The sequence shown here is derived from an EMBL/GenBank/DDBJ whole genome shotgun (WGS) entry which is preliminary data.</text>
</comment>
<dbReference type="GO" id="GO:0051082">
    <property type="term" value="F:unfolded protein binding"/>
    <property type="evidence" value="ECO:0007669"/>
    <property type="project" value="TreeGrafter"/>
</dbReference>
<reference evidence="3" key="1">
    <citation type="submission" date="2023-08" db="EMBL/GenBank/DDBJ databases">
        <authorList>
            <person name="Audoor S."/>
            <person name="Bilcke G."/>
        </authorList>
    </citation>
    <scope>NUCLEOTIDE SEQUENCE</scope>
</reference>
<dbReference type="PRINTS" id="PR00625">
    <property type="entry name" value="JDOMAIN"/>
</dbReference>
<protein>
    <recommendedName>
        <fullName evidence="2">J domain-containing protein</fullName>
    </recommendedName>
</protein>
<dbReference type="PROSITE" id="PS50076">
    <property type="entry name" value="DNAJ_2"/>
    <property type="match status" value="1"/>
</dbReference>
<dbReference type="Gene3D" id="1.10.287.110">
    <property type="entry name" value="DnaJ domain"/>
    <property type="match status" value="1"/>
</dbReference>
<accession>A0AAD2CKF1</accession>
<dbReference type="AlphaFoldDB" id="A0AAD2CKF1"/>
<organism evidence="3 4">
    <name type="scientific">Cylindrotheca closterium</name>
    <dbReference type="NCBI Taxonomy" id="2856"/>
    <lineage>
        <taxon>Eukaryota</taxon>
        <taxon>Sar</taxon>
        <taxon>Stramenopiles</taxon>
        <taxon>Ochrophyta</taxon>
        <taxon>Bacillariophyta</taxon>
        <taxon>Bacillariophyceae</taxon>
        <taxon>Bacillariophycidae</taxon>
        <taxon>Bacillariales</taxon>
        <taxon>Bacillariaceae</taxon>
        <taxon>Cylindrotheca</taxon>
    </lineage>
</organism>
<dbReference type="CDD" id="cd06257">
    <property type="entry name" value="DnaJ"/>
    <property type="match status" value="1"/>
</dbReference>
<dbReference type="PANTHER" id="PTHR43096">
    <property type="entry name" value="DNAJ HOMOLOG 1, MITOCHONDRIAL-RELATED"/>
    <property type="match status" value="1"/>
</dbReference>
<sequence>MLDNPYQVLGLSQDASESDIKKAYHKEALNYHPDRQANKENKDEDAITKFAAIKEAYEILTDPVKRYDWRQAHENGKRTTPKSPPEPAREHENGNGTPRTSRAPPRRENGNRNSAPAKPAKAPSSPRGSARSTAQSNSDHGTNPVSNSSKRAEFMDKKHQAQYESTRSSFASPMSARRKRQSHSPPPSTIHTPRASVRSSSRHHTSSSPEGRGKRRVRSNSANTRRANNAHRMSQTPFSAAAAAPRRTIGRMSRHEMPQPPLSSGATAQQRKTVGRMPHQMPQPPLSASSHRISLEVPHGAPWQNVTMTTPKGPVLRQSVRSKSPQPAPRGHMPAPPLHRDVHRSRHSTHTAPVRRNSLDHGTHGRHKHRPPMRKSSLDGSPRKVNKIRGKSQPPPPPRERFFGIKLPQ</sequence>
<feature type="compositionally biased region" description="Basic residues" evidence="1">
    <location>
        <begin position="364"/>
        <end position="373"/>
    </location>
</feature>
<evidence type="ECO:0000313" key="4">
    <source>
        <dbReference type="Proteomes" id="UP001295423"/>
    </source>
</evidence>